<dbReference type="RefSeq" id="WP_011397663.1">
    <property type="nucleotide sequence ID" value="NC_007645.1"/>
</dbReference>
<evidence type="ECO:0000256" key="3">
    <source>
        <dbReference type="ARBA" id="ARBA00022786"/>
    </source>
</evidence>
<evidence type="ECO:0000313" key="6">
    <source>
        <dbReference type="EMBL" id="ABC30596.1"/>
    </source>
</evidence>
<dbReference type="PANTHER" id="PTHR22990">
    <property type="entry name" value="F-BOX ONLY PROTEIN"/>
    <property type="match status" value="1"/>
</dbReference>
<dbReference type="AlphaFoldDB" id="Q2SFH8"/>
<dbReference type="NCBIfam" id="TIGR03805">
    <property type="entry name" value="beta_helix_1"/>
    <property type="match status" value="1"/>
</dbReference>
<dbReference type="KEGG" id="hch:HCH_03869"/>
<keyword evidence="7" id="KW-1185">Reference proteome</keyword>
<evidence type="ECO:0000313" key="7">
    <source>
        <dbReference type="Proteomes" id="UP000000238"/>
    </source>
</evidence>
<feature type="chain" id="PRO_5004215501" description="Right handed beta helix domain-containing protein" evidence="4">
    <location>
        <begin position="23"/>
        <end position="490"/>
    </location>
</feature>
<keyword evidence="2" id="KW-0677">Repeat</keyword>
<dbReference type="InterPro" id="IPR006626">
    <property type="entry name" value="PbH1"/>
</dbReference>
<dbReference type="SUPFAM" id="SSF51126">
    <property type="entry name" value="Pectin lyase-like"/>
    <property type="match status" value="1"/>
</dbReference>
<comment type="pathway">
    <text evidence="1">Protein modification; protein ubiquitination.</text>
</comment>
<dbReference type="HOGENOM" id="CLU_512688_0_0_6"/>
<dbReference type="Gene3D" id="2.160.20.10">
    <property type="entry name" value="Single-stranded right-handed beta-helix, Pectin lyase-like"/>
    <property type="match status" value="1"/>
</dbReference>
<dbReference type="Proteomes" id="UP000000238">
    <property type="component" value="Chromosome"/>
</dbReference>
<dbReference type="PANTHER" id="PTHR22990:SF15">
    <property type="entry name" value="F-BOX ONLY PROTEIN 10"/>
    <property type="match status" value="1"/>
</dbReference>
<dbReference type="InterPro" id="IPR011050">
    <property type="entry name" value="Pectin_lyase_fold/virulence"/>
</dbReference>
<evidence type="ECO:0000256" key="2">
    <source>
        <dbReference type="ARBA" id="ARBA00022737"/>
    </source>
</evidence>
<keyword evidence="4" id="KW-0732">Signal</keyword>
<dbReference type="EMBL" id="CP000155">
    <property type="protein sequence ID" value="ABC30596.1"/>
    <property type="molecule type" value="Genomic_DNA"/>
</dbReference>
<dbReference type="Pfam" id="PF13229">
    <property type="entry name" value="Beta_helix"/>
    <property type="match status" value="1"/>
</dbReference>
<name>Q2SFH8_HAHCH</name>
<dbReference type="InterPro" id="IPR039448">
    <property type="entry name" value="Beta_helix"/>
</dbReference>
<organism evidence="6 7">
    <name type="scientific">Hahella chejuensis (strain KCTC 2396)</name>
    <dbReference type="NCBI Taxonomy" id="349521"/>
    <lineage>
        <taxon>Bacteria</taxon>
        <taxon>Pseudomonadati</taxon>
        <taxon>Pseudomonadota</taxon>
        <taxon>Gammaproteobacteria</taxon>
        <taxon>Oceanospirillales</taxon>
        <taxon>Hahellaceae</taxon>
        <taxon>Hahella</taxon>
    </lineage>
</organism>
<proteinExistence type="predicted"/>
<dbReference type="STRING" id="349521.HCH_03869"/>
<dbReference type="InterPro" id="IPR012334">
    <property type="entry name" value="Pectin_lyas_fold"/>
</dbReference>
<protein>
    <recommendedName>
        <fullName evidence="5">Right handed beta helix domain-containing protein</fullName>
    </recommendedName>
</protein>
<feature type="domain" description="Right handed beta helix" evidence="5">
    <location>
        <begin position="120"/>
        <end position="306"/>
    </location>
</feature>
<dbReference type="SMART" id="SM00710">
    <property type="entry name" value="PbH1"/>
    <property type="match status" value="8"/>
</dbReference>
<dbReference type="NCBIfam" id="TIGR03804">
    <property type="entry name" value="para_beta_helix"/>
    <property type="match status" value="1"/>
</dbReference>
<reference evidence="6 7" key="1">
    <citation type="journal article" date="2005" name="Nucleic Acids Res.">
        <title>Genomic blueprint of Hahella chejuensis, a marine microbe producing an algicidal agent.</title>
        <authorList>
            <person name="Jeong H."/>
            <person name="Yim J.H."/>
            <person name="Lee C."/>
            <person name="Choi S.-H."/>
            <person name="Park Y.K."/>
            <person name="Yoon S.H."/>
            <person name="Hur C.-G."/>
            <person name="Kang H.-Y."/>
            <person name="Kim D."/>
            <person name="Lee H.H."/>
            <person name="Park K.H."/>
            <person name="Park S.-H."/>
            <person name="Park H.-S."/>
            <person name="Lee H.K."/>
            <person name="Oh T.K."/>
            <person name="Kim J.F."/>
        </authorList>
    </citation>
    <scope>NUCLEOTIDE SEQUENCE [LARGE SCALE GENOMIC DNA]</scope>
    <source>
        <strain evidence="6 7">KCTC 2396</strain>
    </source>
</reference>
<sequence length="490" mass="51067">MQPSFIPAGLAPALCLSIAALTGCSSDTTGGDGSSGSNFPDNAKFISADGDITIAIKTAFITAQSGDYLVLPEGRLQITDTLTLDGDPDGDGASLENITIAGYGMDKTILDFSGSLGGDGIFIQNMKDVTVRNLAVEEAANNGIKLKDSDGIRLQYTRTEWKGALTSDNGAYGLYPVECSNILIEDSYVRGSADAGVYVGQSSNIVVRRNVAKENVAGIEIENSQNADVYNNVAEGNTGGILVFDLPIGNHKYGSTVRVFNNIIRDNNTDNFANASSNPAGVHIVPPGTGVIVLSTADVEVYNNAISNHDTTSVTVSSFFIAASQTEMEQYVMDDIMADGWRSVPRNISIHDNSISDSGGNPRGDLIQGVLPAFQAIGETTLPSVLYDGFGELLARAGYGATFSEEPFAADGSENICVVNNGDATKGFLYNPDPTTFTDADPADGEPDATTGVGANLLDCDLARLPAASATVAGKVYGCGQDDAHAACSL</sequence>
<dbReference type="InterPro" id="IPR022442">
    <property type="entry name" value="SO_2930-like_dom"/>
</dbReference>
<dbReference type="eggNOG" id="COG5434">
    <property type="taxonomic scope" value="Bacteria"/>
</dbReference>
<accession>Q2SFH8</accession>
<gene>
    <name evidence="6" type="ordered locus">HCH_03869</name>
</gene>
<dbReference type="InterPro" id="IPR022441">
    <property type="entry name" value="Para_beta_helix_rpt-2"/>
</dbReference>
<evidence type="ECO:0000256" key="1">
    <source>
        <dbReference type="ARBA" id="ARBA00004906"/>
    </source>
</evidence>
<dbReference type="InterPro" id="IPR051550">
    <property type="entry name" value="SCF-Subunits/Alg-Epimerases"/>
</dbReference>
<keyword evidence="3" id="KW-0833">Ubl conjugation pathway</keyword>
<evidence type="ECO:0000259" key="5">
    <source>
        <dbReference type="Pfam" id="PF13229"/>
    </source>
</evidence>
<evidence type="ECO:0000256" key="4">
    <source>
        <dbReference type="SAM" id="SignalP"/>
    </source>
</evidence>
<dbReference type="OrthoDB" id="338827at2"/>
<feature type="signal peptide" evidence="4">
    <location>
        <begin position="1"/>
        <end position="22"/>
    </location>
</feature>